<dbReference type="InterPro" id="IPR020835">
    <property type="entry name" value="Catalase_sf"/>
</dbReference>
<dbReference type="PANTHER" id="PTHR11465">
    <property type="entry name" value="CATALASE"/>
    <property type="match status" value="1"/>
</dbReference>
<dbReference type="OrthoDB" id="9760293at2"/>
<dbReference type="GO" id="GO:0046872">
    <property type="term" value="F:metal ion binding"/>
    <property type="evidence" value="ECO:0007669"/>
    <property type="project" value="UniProtKB-KW"/>
</dbReference>
<dbReference type="GO" id="GO:0020037">
    <property type="term" value="F:heme binding"/>
    <property type="evidence" value="ECO:0007669"/>
    <property type="project" value="InterPro"/>
</dbReference>
<evidence type="ECO:0000256" key="9">
    <source>
        <dbReference type="ARBA" id="ARBA00023002"/>
    </source>
</evidence>
<dbReference type="EC" id="1.11.1.6" evidence="4 15"/>
<keyword evidence="7 14" id="KW-0349">Heme</keyword>
<evidence type="ECO:0000259" key="17">
    <source>
        <dbReference type="SMART" id="SM01060"/>
    </source>
</evidence>
<evidence type="ECO:0000256" key="5">
    <source>
        <dbReference type="ARBA" id="ARBA00014132"/>
    </source>
</evidence>
<keyword evidence="19" id="KW-1185">Reference proteome</keyword>
<evidence type="ECO:0000256" key="15">
    <source>
        <dbReference type="RuleBase" id="RU000498"/>
    </source>
</evidence>
<feature type="compositionally biased region" description="Polar residues" evidence="16">
    <location>
        <begin position="28"/>
        <end position="59"/>
    </location>
</feature>
<dbReference type="PIRSF" id="PIRSF038928">
    <property type="entry name" value="Catalase_clade1-3"/>
    <property type="match status" value="1"/>
</dbReference>
<dbReference type="GO" id="GO:0042542">
    <property type="term" value="P:response to hydrogen peroxide"/>
    <property type="evidence" value="ECO:0007669"/>
    <property type="project" value="TreeGrafter"/>
</dbReference>
<feature type="active site" evidence="13">
    <location>
        <position position="90"/>
    </location>
</feature>
<evidence type="ECO:0000256" key="8">
    <source>
        <dbReference type="ARBA" id="ARBA00022723"/>
    </source>
</evidence>
<dbReference type="SMART" id="SM01060">
    <property type="entry name" value="Catalase"/>
    <property type="match status" value="1"/>
</dbReference>
<dbReference type="Pfam" id="PF06628">
    <property type="entry name" value="Catalase-rel"/>
    <property type="match status" value="1"/>
</dbReference>
<keyword evidence="6 15" id="KW-0575">Peroxidase</keyword>
<keyword evidence="8 14" id="KW-0479">Metal-binding</keyword>
<dbReference type="GO" id="GO:0005737">
    <property type="term" value="C:cytoplasm"/>
    <property type="evidence" value="ECO:0007669"/>
    <property type="project" value="TreeGrafter"/>
</dbReference>
<feature type="compositionally biased region" description="Polar residues" evidence="16">
    <location>
        <begin position="543"/>
        <end position="565"/>
    </location>
</feature>
<evidence type="ECO:0000256" key="16">
    <source>
        <dbReference type="SAM" id="MobiDB-lite"/>
    </source>
</evidence>
<evidence type="ECO:0000256" key="4">
    <source>
        <dbReference type="ARBA" id="ARBA00012314"/>
    </source>
</evidence>
<dbReference type="InterPro" id="IPR011614">
    <property type="entry name" value="Catalase_core"/>
</dbReference>
<feature type="binding site" description="axial binding residue" evidence="14">
    <location>
        <position position="378"/>
    </location>
    <ligand>
        <name>heme</name>
        <dbReference type="ChEBI" id="CHEBI:30413"/>
    </ligand>
    <ligandPart>
        <name>Fe</name>
        <dbReference type="ChEBI" id="CHEBI:18248"/>
    </ligandPart>
</feature>
<dbReference type="PROSITE" id="PS00438">
    <property type="entry name" value="CATALASE_2"/>
    <property type="match status" value="1"/>
</dbReference>
<evidence type="ECO:0000256" key="1">
    <source>
        <dbReference type="ARBA" id="ARBA00001971"/>
    </source>
</evidence>
<dbReference type="Pfam" id="PF00199">
    <property type="entry name" value="Catalase"/>
    <property type="match status" value="1"/>
</dbReference>
<evidence type="ECO:0000256" key="10">
    <source>
        <dbReference type="ARBA" id="ARBA00023004"/>
    </source>
</evidence>
<comment type="caution">
    <text evidence="18">The sequence shown here is derived from an EMBL/GenBank/DDBJ whole genome shotgun (WGS) entry which is preliminary data.</text>
</comment>
<comment type="cofactor">
    <cofactor evidence="1 14">
        <name>heme</name>
        <dbReference type="ChEBI" id="CHEBI:30413"/>
    </cofactor>
</comment>
<proteinExistence type="inferred from homology"/>
<dbReference type="CDD" id="cd08154">
    <property type="entry name" value="catalase_clade_1"/>
    <property type="match status" value="1"/>
</dbReference>
<protein>
    <recommendedName>
        <fullName evidence="5 15">Catalase</fullName>
        <ecNumber evidence="4 15">1.11.1.6</ecNumber>
    </recommendedName>
</protein>
<keyword evidence="11 15" id="KW-0376">Hydrogen peroxide</keyword>
<dbReference type="FunFam" id="2.40.180.10:FF:000002">
    <property type="entry name" value="Catalase"/>
    <property type="match status" value="1"/>
</dbReference>
<dbReference type="InterPro" id="IPR024711">
    <property type="entry name" value="Catalase_clade1/3"/>
</dbReference>
<evidence type="ECO:0000313" key="19">
    <source>
        <dbReference type="Proteomes" id="UP000280066"/>
    </source>
</evidence>
<evidence type="ECO:0000256" key="6">
    <source>
        <dbReference type="ARBA" id="ARBA00022559"/>
    </source>
</evidence>
<name>A0A428JQW4_9BACT</name>
<dbReference type="InterPro" id="IPR002226">
    <property type="entry name" value="Catalase_haem_BS"/>
</dbReference>
<dbReference type="GO" id="GO:0042744">
    <property type="term" value="P:hydrogen peroxide catabolic process"/>
    <property type="evidence" value="ECO:0007669"/>
    <property type="project" value="UniProtKB-KW"/>
</dbReference>
<organism evidence="18 19">
    <name type="scientific">Hymenobacter metallilatus</name>
    <dbReference type="NCBI Taxonomy" id="2493666"/>
    <lineage>
        <taxon>Bacteria</taxon>
        <taxon>Pseudomonadati</taxon>
        <taxon>Bacteroidota</taxon>
        <taxon>Cytophagia</taxon>
        <taxon>Cytophagales</taxon>
        <taxon>Hymenobacteraceae</taxon>
        <taxon>Hymenobacter</taxon>
    </lineage>
</organism>
<dbReference type="PANTHER" id="PTHR11465:SF23">
    <property type="entry name" value="CATALASE-2"/>
    <property type="match status" value="1"/>
</dbReference>
<dbReference type="InterPro" id="IPR024708">
    <property type="entry name" value="Catalase_AS"/>
</dbReference>
<feature type="domain" description="Catalase core" evidence="17">
    <location>
        <begin position="43"/>
        <end position="436"/>
    </location>
</feature>
<dbReference type="Proteomes" id="UP000280066">
    <property type="component" value="Unassembled WGS sequence"/>
</dbReference>
<feature type="region of interest" description="Disordered" evidence="16">
    <location>
        <begin position="540"/>
        <end position="565"/>
    </location>
</feature>
<feature type="active site" evidence="13">
    <location>
        <position position="168"/>
    </location>
</feature>
<dbReference type="PROSITE" id="PS00437">
    <property type="entry name" value="CATALASE_1"/>
    <property type="match status" value="1"/>
</dbReference>
<comment type="similarity">
    <text evidence="3 15">Belongs to the catalase family.</text>
</comment>
<comment type="function">
    <text evidence="2">Decomposes hydrogen peroxide into water and oxygen; serves to protect cells from the toxic effects of hydrogen peroxide.</text>
</comment>
<accession>A0A428JQW4</accession>
<evidence type="ECO:0000256" key="14">
    <source>
        <dbReference type="PIRSR" id="PIRSR038928-2"/>
    </source>
</evidence>
<evidence type="ECO:0000256" key="2">
    <source>
        <dbReference type="ARBA" id="ARBA00002974"/>
    </source>
</evidence>
<dbReference type="Gene3D" id="2.40.180.10">
    <property type="entry name" value="Catalase core domain"/>
    <property type="match status" value="1"/>
</dbReference>
<feature type="region of interest" description="Disordered" evidence="16">
    <location>
        <begin position="1"/>
        <end position="63"/>
    </location>
</feature>
<gene>
    <name evidence="18" type="ORF">EI290_03660</name>
</gene>
<dbReference type="PRINTS" id="PR00067">
    <property type="entry name" value="CATALASE"/>
</dbReference>
<dbReference type="GO" id="GO:0004096">
    <property type="term" value="F:catalase activity"/>
    <property type="evidence" value="ECO:0007669"/>
    <property type="project" value="UniProtKB-EC"/>
</dbReference>
<evidence type="ECO:0000256" key="11">
    <source>
        <dbReference type="ARBA" id="ARBA00023324"/>
    </source>
</evidence>
<sequence>MAQEQQNHAQDGHSGNGTGTAVTGAGTSYDQRTASGENAQTLTTRQGHPIYDNQNTRTVGNRGPATLENYQFIEKISHFDRERVPERVVHARGAGAHGVFEAYGKVGNEPIEKYTRAKLFSQKGKQTPVFVRFSSVIHGGHSPETLRDPRGFAVKFYTEDGNWDLVGNNLKVFFIRDAMKFPDMVHSLKPDPITNLQDGGRIFDFMSNTPESLHMLTFLFSPWGIPANYRQMQGSGVNTYKWVNQEGVGVLVKYHWEPQQGVKNLTQPEAEAIQAKNFNHATQDLYEAIESGNYPQWELRVQIMSDDEHPELDFDPLDDTKLWPEDQFPHVPVGMMTLNRNPENYFAEVEQVAFGTGVLVDGLDFSDDKMLQGRTFSYSDTQRYRVGANYLQLPINAPKKHVATNQRDGQMTYHVDTAPNQNTHVNYEPSSLNGLTESPRAGIEHEPEYRAKLVRQKIDRRGDIDFKQAGERWRLHNDEEKQDLINNLTDALSAATEEIQTRMVDLFSKCDAEYGRRLRESLATAAKNPSAATRRYMGRRLGQSGQPGNHTVQQTETIAENATSY</sequence>
<keyword evidence="10 14" id="KW-0408">Iron</keyword>
<dbReference type="InterPro" id="IPR018028">
    <property type="entry name" value="Catalase"/>
</dbReference>
<evidence type="ECO:0000256" key="7">
    <source>
        <dbReference type="ARBA" id="ARBA00022617"/>
    </source>
</evidence>
<dbReference type="RefSeq" id="WP_125426885.1">
    <property type="nucleotide sequence ID" value="NZ_RWIS01000002.1"/>
</dbReference>
<reference evidence="18 19" key="1">
    <citation type="submission" date="2018-12" db="EMBL/GenBank/DDBJ databases">
        <authorList>
            <person name="Feng G."/>
            <person name="Zhu H."/>
        </authorList>
    </citation>
    <scope>NUCLEOTIDE SEQUENCE [LARGE SCALE GENOMIC DNA]</scope>
    <source>
        <strain evidence="18 19">9PBR-2</strain>
    </source>
</reference>
<comment type="catalytic activity">
    <reaction evidence="12 15">
        <text>2 H2O2 = O2 + 2 H2O</text>
        <dbReference type="Rhea" id="RHEA:20309"/>
        <dbReference type="ChEBI" id="CHEBI:15377"/>
        <dbReference type="ChEBI" id="CHEBI:15379"/>
        <dbReference type="ChEBI" id="CHEBI:16240"/>
        <dbReference type="EC" id="1.11.1.6"/>
    </reaction>
</comment>
<evidence type="ECO:0000256" key="3">
    <source>
        <dbReference type="ARBA" id="ARBA00005329"/>
    </source>
</evidence>
<keyword evidence="9 15" id="KW-0560">Oxidoreductase</keyword>
<dbReference type="InterPro" id="IPR010582">
    <property type="entry name" value="Catalase_immune_responsive"/>
</dbReference>
<dbReference type="EMBL" id="RWIS01000002">
    <property type="protein sequence ID" value="RSK36000.1"/>
    <property type="molecule type" value="Genomic_DNA"/>
</dbReference>
<dbReference type="PROSITE" id="PS51402">
    <property type="entry name" value="CATALASE_3"/>
    <property type="match status" value="1"/>
</dbReference>
<evidence type="ECO:0000256" key="12">
    <source>
        <dbReference type="ARBA" id="ARBA00049254"/>
    </source>
</evidence>
<evidence type="ECO:0000256" key="13">
    <source>
        <dbReference type="PIRSR" id="PIRSR038928-1"/>
    </source>
</evidence>
<dbReference type="SUPFAM" id="SSF56634">
    <property type="entry name" value="Heme-dependent catalase-like"/>
    <property type="match status" value="1"/>
</dbReference>
<evidence type="ECO:0000313" key="18">
    <source>
        <dbReference type="EMBL" id="RSK36000.1"/>
    </source>
</evidence>
<dbReference type="AlphaFoldDB" id="A0A428JQW4"/>